<organism evidence="1 2">
    <name type="scientific">Sporosarcina newyorkensis 2681</name>
    <dbReference type="NCBI Taxonomy" id="1027292"/>
    <lineage>
        <taxon>Bacteria</taxon>
        <taxon>Bacillati</taxon>
        <taxon>Bacillota</taxon>
        <taxon>Bacilli</taxon>
        <taxon>Bacillales</taxon>
        <taxon>Caryophanaceae</taxon>
        <taxon>Sporosarcina</taxon>
    </lineage>
</organism>
<name>F9DSD5_9BACL</name>
<evidence type="ECO:0000313" key="1">
    <source>
        <dbReference type="EMBL" id="EGQ26272.1"/>
    </source>
</evidence>
<comment type="caution">
    <text evidence="1">The sequence shown here is derived from an EMBL/GenBank/DDBJ whole genome shotgun (WGS) entry which is preliminary data.</text>
</comment>
<dbReference type="HOGENOM" id="CLU_2467472_0_0_9"/>
<protein>
    <submittedName>
        <fullName evidence="1">Type I secretion outer membrane protein</fullName>
    </submittedName>
</protein>
<dbReference type="AlphaFoldDB" id="F9DSD5"/>
<reference evidence="1 2" key="1">
    <citation type="submission" date="2011-04" db="EMBL/GenBank/DDBJ databases">
        <authorList>
            <person name="Muzny D."/>
            <person name="Qin X."/>
            <person name="Deng J."/>
            <person name="Jiang H."/>
            <person name="Liu Y."/>
            <person name="Qu J."/>
            <person name="Song X.-Z."/>
            <person name="Zhang L."/>
            <person name="Thornton R."/>
            <person name="Coyle M."/>
            <person name="Francisco L."/>
            <person name="Jackson L."/>
            <person name="Javaid M."/>
            <person name="Korchina V."/>
            <person name="Kovar C."/>
            <person name="Mata R."/>
            <person name="Mathew T."/>
            <person name="Ngo R."/>
            <person name="Nguyen L."/>
            <person name="Nguyen N."/>
            <person name="Okwuonu G."/>
            <person name="Ongeri F."/>
            <person name="Pham C."/>
            <person name="Simmons D."/>
            <person name="Wilczek-Boney K."/>
            <person name="Hale W."/>
            <person name="Jakkamsetti A."/>
            <person name="Pham P."/>
            <person name="Ruth R."/>
            <person name="San Lucas F."/>
            <person name="Warren J."/>
            <person name="Zhang J."/>
            <person name="Zhao Z."/>
            <person name="Zhou C."/>
            <person name="Zhu D."/>
            <person name="Lee S."/>
            <person name="Bess C."/>
            <person name="Blankenburg K."/>
            <person name="Forbes L."/>
            <person name="Fu Q."/>
            <person name="Gubbala S."/>
            <person name="Hirani K."/>
            <person name="Jayaseelan J.C."/>
            <person name="Lara F."/>
            <person name="Munidasa M."/>
            <person name="Palculict T."/>
            <person name="Patil S."/>
            <person name="Pu L.-L."/>
            <person name="Saada N."/>
            <person name="Tang L."/>
            <person name="Weissenberger G."/>
            <person name="Zhu Y."/>
            <person name="Hemphill L."/>
            <person name="Shang Y."/>
            <person name="Youmans B."/>
            <person name="Ayvaz T."/>
            <person name="Ross M."/>
            <person name="Santibanez J."/>
            <person name="Aqrawi P."/>
            <person name="Gross S."/>
            <person name="Joshi V."/>
            <person name="Fowler G."/>
            <person name="Nazareth L."/>
            <person name="Reid J."/>
            <person name="Worley K."/>
            <person name="Petrosino J."/>
            <person name="Highlander S."/>
            <person name="Gibbs R."/>
        </authorList>
    </citation>
    <scope>NUCLEOTIDE SEQUENCE [LARGE SCALE GENOMIC DNA]</scope>
    <source>
        <strain evidence="1 2">2681</strain>
    </source>
</reference>
<accession>F9DSD5</accession>
<gene>
    <name evidence="1" type="ORF">HMPREF9372_1715</name>
</gene>
<proteinExistence type="predicted"/>
<dbReference type="Proteomes" id="UP000005316">
    <property type="component" value="Unassembled WGS sequence"/>
</dbReference>
<sequence length="88" mass="9840">MGAEIKSTIGAKPIYEIGGFPARQYRETGNMMIKQAITVVQVRLKMRTSRAIGDSKIEAQIISPTKILSNVLTPLKLYDFPQLYRLLG</sequence>
<dbReference type="EMBL" id="AFPZ01000047">
    <property type="protein sequence ID" value="EGQ26272.1"/>
    <property type="molecule type" value="Genomic_DNA"/>
</dbReference>
<evidence type="ECO:0000313" key="2">
    <source>
        <dbReference type="Proteomes" id="UP000005316"/>
    </source>
</evidence>